<feature type="transmembrane region" description="Helical" evidence="1">
    <location>
        <begin position="293"/>
        <end position="313"/>
    </location>
</feature>
<dbReference type="AlphaFoldDB" id="A0A1K2DVS9"/>
<keyword evidence="1" id="KW-1133">Transmembrane helix</keyword>
<accession>A0A1K2DVS9</accession>
<name>A0A1K2DVS9_STRAR</name>
<dbReference type="Proteomes" id="UP000181909">
    <property type="component" value="Unassembled WGS sequence"/>
</dbReference>
<keyword evidence="1" id="KW-0472">Membrane</keyword>
<dbReference type="EMBL" id="FPJO01000015">
    <property type="protein sequence ID" value="SFY26661.1"/>
    <property type="molecule type" value="Genomic_DNA"/>
</dbReference>
<feature type="transmembrane region" description="Helical" evidence="1">
    <location>
        <begin position="56"/>
        <end position="80"/>
    </location>
</feature>
<evidence type="ECO:0000313" key="2">
    <source>
        <dbReference type="EMBL" id="SFY26661.1"/>
    </source>
</evidence>
<organism evidence="2 3">
    <name type="scientific">Streptomyces atratus</name>
    <dbReference type="NCBI Taxonomy" id="1893"/>
    <lineage>
        <taxon>Bacteria</taxon>
        <taxon>Bacillati</taxon>
        <taxon>Actinomycetota</taxon>
        <taxon>Actinomycetes</taxon>
        <taxon>Kitasatosporales</taxon>
        <taxon>Streptomycetaceae</taxon>
        <taxon>Streptomyces</taxon>
    </lineage>
</organism>
<dbReference type="RefSeq" id="WP_143166534.1">
    <property type="nucleotide sequence ID" value="NZ_CP109381.1"/>
</dbReference>
<feature type="transmembrane region" description="Helical" evidence="1">
    <location>
        <begin position="319"/>
        <end position="342"/>
    </location>
</feature>
<dbReference type="OrthoDB" id="4337605at2"/>
<evidence type="ECO:0000256" key="1">
    <source>
        <dbReference type="SAM" id="Phobius"/>
    </source>
</evidence>
<gene>
    <name evidence="2" type="ORF">SAMN02787144_1015149</name>
</gene>
<sequence>MIDYVRTWATTRRQAREGKVISELRESMDHFSLSQPIPEAVEAALRKTARSQWVTALLSTLSLIAMWLWSGLFFALAWGFSRSLVGFAKDFNPPPWDGIAKAVEQTEPIRAGLSLPFFGGAIAVAIGYLVAIVVGLFIMARGLGGAAISHITPGLELAFLPFNTALAVLQMAQVINSCAKADQAAGEERVHAIAGIPRSSASAKRAIQRASRHRAFSRPFSHHGAVLRDHAARVLGRVQEAEEGLFREPNPALRELATMWLTIAERYTDGRVGELLVEDLSSVNPAKSRLRSALRAALAVVLTVGTVFFTASLDLPQAIEGYVIAGSAVAVLILVYGARAIVELRRR</sequence>
<keyword evidence="1" id="KW-0812">Transmembrane</keyword>
<protein>
    <submittedName>
        <fullName evidence="2">Uncharacterized protein</fullName>
    </submittedName>
</protein>
<evidence type="ECO:0000313" key="3">
    <source>
        <dbReference type="Proteomes" id="UP000181909"/>
    </source>
</evidence>
<reference evidence="2 3" key="1">
    <citation type="submission" date="2016-11" db="EMBL/GenBank/DDBJ databases">
        <authorList>
            <person name="Jaros S."/>
            <person name="Januszkiewicz K."/>
            <person name="Wedrychowicz H."/>
        </authorList>
    </citation>
    <scope>NUCLEOTIDE SEQUENCE [LARGE SCALE GENOMIC DNA]</scope>
    <source>
        <strain evidence="2 3">OK807</strain>
    </source>
</reference>
<proteinExistence type="predicted"/>
<feature type="transmembrane region" description="Helical" evidence="1">
    <location>
        <begin position="117"/>
        <end position="140"/>
    </location>
</feature>